<gene>
    <name evidence="1" type="ORF">ABUH87_02785</name>
</gene>
<sequence>MPLQGDIEAINMRHLPLISNLHADDDSSEAELPELRLFQAVIINALQEAVGKSAAPDPHAIIDARRWFHDADRDFHEVCAWADVDPIAMRSAALAIIAQADAEPGRRLWKIVNAMAERALAA</sequence>
<keyword evidence="2" id="KW-1185">Reference proteome</keyword>
<comment type="caution">
    <text evidence="1">The sequence shown here is derived from an EMBL/GenBank/DDBJ whole genome shotgun (WGS) entry which is preliminary data.</text>
</comment>
<evidence type="ECO:0000313" key="2">
    <source>
        <dbReference type="Proteomes" id="UP001556118"/>
    </source>
</evidence>
<reference evidence="1 2" key="1">
    <citation type="submission" date="2024-06" db="EMBL/GenBank/DDBJ databases">
        <title>Novosphingobium rhizovicinus M1R2S20.</title>
        <authorList>
            <person name="Sun J.-Q."/>
        </authorList>
    </citation>
    <scope>NUCLEOTIDE SEQUENCE [LARGE SCALE GENOMIC DNA]</scope>
    <source>
        <strain evidence="1 2">M1R2S20</strain>
    </source>
</reference>
<protein>
    <submittedName>
        <fullName evidence="1">Uncharacterized protein</fullName>
    </submittedName>
</protein>
<dbReference type="RefSeq" id="WP_367769122.1">
    <property type="nucleotide sequence ID" value="NZ_JBFNXR010000017.1"/>
</dbReference>
<dbReference type="EMBL" id="JBFNXR010000017">
    <property type="protein sequence ID" value="MEW9854109.1"/>
    <property type="molecule type" value="Genomic_DNA"/>
</dbReference>
<dbReference type="Proteomes" id="UP001556118">
    <property type="component" value="Unassembled WGS sequence"/>
</dbReference>
<name>A0ABV3R9Z8_9SPHN</name>
<accession>A0ABV3R9Z8</accession>
<proteinExistence type="predicted"/>
<evidence type="ECO:0000313" key="1">
    <source>
        <dbReference type="EMBL" id="MEW9854109.1"/>
    </source>
</evidence>
<organism evidence="1 2">
    <name type="scientific">Novosphingobium rhizovicinum</name>
    <dbReference type="NCBI Taxonomy" id="3228928"/>
    <lineage>
        <taxon>Bacteria</taxon>
        <taxon>Pseudomonadati</taxon>
        <taxon>Pseudomonadota</taxon>
        <taxon>Alphaproteobacteria</taxon>
        <taxon>Sphingomonadales</taxon>
        <taxon>Sphingomonadaceae</taxon>
        <taxon>Novosphingobium</taxon>
    </lineage>
</organism>